<evidence type="ECO:0000313" key="9">
    <source>
        <dbReference type="Proteomes" id="UP001341840"/>
    </source>
</evidence>
<evidence type="ECO:0000259" key="7">
    <source>
        <dbReference type="SMART" id="SM00734"/>
    </source>
</evidence>
<keyword evidence="9" id="KW-1185">Reference proteome</keyword>
<feature type="region of interest" description="Disordered" evidence="6">
    <location>
        <begin position="673"/>
        <end position="724"/>
    </location>
</feature>
<keyword evidence="2" id="KW-0227">DNA damage</keyword>
<accession>A0ABU6QFH1</accession>
<evidence type="ECO:0000256" key="4">
    <source>
        <dbReference type="ARBA" id="ARBA00022833"/>
    </source>
</evidence>
<gene>
    <name evidence="8" type="ORF">PIB30_042242</name>
</gene>
<evidence type="ECO:0000256" key="1">
    <source>
        <dbReference type="ARBA" id="ARBA00022723"/>
    </source>
</evidence>
<dbReference type="PANTHER" id="PTHR36892">
    <property type="entry name" value="OS01G0201800 PROTEIN"/>
    <property type="match status" value="1"/>
</dbReference>
<feature type="region of interest" description="Disordered" evidence="6">
    <location>
        <begin position="211"/>
        <end position="230"/>
    </location>
</feature>
<evidence type="ECO:0000256" key="3">
    <source>
        <dbReference type="ARBA" id="ARBA00022771"/>
    </source>
</evidence>
<dbReference type="PANTHER" id="PTHR36892:SF1">
    <property type="entry name" value="OS05G0518200 PROTEIN"/>
    <property type="match status" value="1"/>
</dbReference>
<feature type="domain" description="UBZ4-type" evidence="7">
    <location>
        <begin position="148"/>
        <end position="173"/>
    </location>
</feature>
<reference evidence="8 9" key="1">
    <citation type="journal article" date="2023" name="Plants (Basel)">
        <title>Bridging the Gap: Combining Genomics and Transcriptomics Approaches to Understand Stylosanthes scabra, an Orphan Legume from the Brazilian Caatinga.</title>
        <authorList>
            <person name="Ferreira-Neto J.R.C."/>
            <person name="da Silva M.D."/>
            <person name="Binneck E."/>
            <person name="de Melo N.F."/>
            <person name="da Silva R.H."/>
            <person name="de Melo A.L.T.M."/>
            <person name="Pandolfi V."/>
            <person name="Bustamante F.O."/>
            <person name="Brasileiro-Vidal A.C."/>
            <person name="Benko-Iseppon A.M."/>
        </authorList>
    </citation>
    <scope>NUCLEOTIDE SEQUENCE [LARGE SCALE GENOMIC DNA]</scope>
    <source>
        <tissue evidence="8">Leaves</tissue>
    </source>
</reference>
<keyword evidence="1" id="KW-0479">Metal-binding</keyword>
<evidence type="ECO:0000256" key="6">
    <source>
        <dbReference type="SAM" id="MobiDB-lite"/>
    </source>
</evidence>
<feature type="region of interest" description="Disordered" evidence="6">
    <location>
        <begin position="1184"/>
        <end position="1212"/>
    </location>
</feature>
<feature type="domain" description="UBZ4-type" evidence="7">
    <location>
        <begin position="302"/>
        <end position="327"/>
    </location>
</feature>
<keyword evidence="3" id="KW-0863">Zinc-finger</keyword>
<feature type="compositionally biased region" description="Basic and acidic residues" evidence="6">
    <location>
        <begin position="134"/>
        <end position="143"/>
    </location>
</feature>
<evidence type="ECO:0000256" key="5">
    <source>
        <dbReference type="ARBA" id="ARBA00023204"/>
    </source>
</evidence>
<protein>
    <recommendedName>
        <fullName evidence="7">UBZ4-type domain-containing protein</fullName>
    </recommendedName>
</protein>
<dbReference type="SMART" id="SM00734">
    <property type="entry name" value="ZnF_Rad18"/>
    <property type="match status" value="2"/>
</dbReference>
<name>A0ABU6QFH1_9FABA</name>
<feature type="compositionally biased region" description="Polar residues" evidence="6">
    <location>
        <begin position="713"/>
        <end position="724"/>
    </location>
</feature>
<feature type="compositionally biased region" description="Basic and acidic residues" evidence="6">
    <location>
        <begin position="67"/>
        <end position="80"/>
    </location>
</feature>
<feature type="compositionally biased region" description="Basic and acidic residues" evidence="6">
    <location>
        <begin position="98"/>
        <end position="125"/>
    </location>
</feature>
<keyword evidence="4" id="KW-0862">Zinc</keyword>
<proteinExistence type="predicted"/>
<feature type="compositionally biased region" description="Polar residues" evidence="6">
    <location>
        <begin position="1192"/>
        <end position="1212"/>
    </location>
</feature>
<organism evidence="8 9">
    <name type="scientific">Stylosanthes scabra</name>
    <dbReference type="NCBI Taxonomy" id="79078"/>
    <lineage>
        <taxon>Eukaryota</taxon>
        <taxon>Viridiplantae</taxon>
        <taxon>Streptophyta</taxon>
        <taxon>Embryophyta</taxon>
        <taxon>Tracheophyta</taxon>
        <taxon>Spermatophyta</taxon>
        <taxon>Magnoliopsida</taxon>
        <taxon>eudicotyledons</taxon>
        <taxon>Gunneridae</taxon>
        <taxon>Pentapetalae</taxon>
        <taxon>rosids</taxon>
        <taxon>fabids</taxon>
        <taxon>Fabales</taxon>
        <taxon>Fabaceae</taxon>
        <taxon>Papilionoideae</taxon>
        <taxon>50 kb inversion clade</taxon>
        <taxon>dalbergioids sensu lato</taxon>
        <taxon>Dalbergieae</taxon>
        <taxon>Pterocarpus clade</taxon>
        <taxon>Stylosanthes</taxon>
    </lineage>
</organism>
<feature type="region of interest" description="Disordered" evidence="6">
    <location>
        <begin position="262"/>
        <end position="299"/>
    </location>
</feature>
<evidence type="ECO:0000313" key="8">
    <source>
        <dbReference type="EMBL" id="MED6110375.1"/>
    </source>
</evidence>
<dbReference type="EMBL" id="JASCZI010000239">
    <property type="protein sequence ID" value="MED6110375.1"/>
    <property type="molecule type" value="Genomic_DNA"/>
</dbReference>
<feature type="region of interest" description="Disordered" evidence="6">
    <location>
        <begin position="51"/>
        <end position="143"/>
    </location>
</feature>
<comment type="caution">
    <text evidence="8">The sequence shown here is derived from an EMBL/GenBank/DDBJ whole genome shotgun (WGS) entry which is preliminary data.</text>
</comment>
<keyword evidence="5" id="KW-0234">DNA repair</keyword>
<dbReference type="InterPro" id="IPR006642">
    <property type="entry name" value="Rad18_UBZ4"/>
</dbReference>
<feature type="compositionally biased region" description="Acidic residues" evidence="6">
    <location>
        <begin position="211"/>
        <end position="229"/>
    </location>
</feature>
<evidence type="ECO:0000256" key="2">
    <source>
        <dbReference type="ARBA" id="ARBA00022763"/>
    </source>
</evidence>
<feature type="compositionally biased region" description="Low complexity" evidence="6">
    <location>
        <begin position="280"/>
        <end position="292"/>
    </location>
</feature>
<dbReference type="Proteomes" id="UP001341840">
    <property type="component" value="Unassembled WGS sequence"/>
</dbReference>
<sequence length="1409" mass="156496">MRSRDVFQCWPFPTTDATADQVLSWLPPMTVPNWNADDCDHADLRSNCIASGEQENENPPPVDEEAAASRESRSSEKSSLQEEEDEAEKLEIPAVDEVVSHGDDGKRESEKSERLLSEELVEKLENPAVVEPASHGDEGERESEKLEEMVCPVCGDFKAATLTAVNVHMDGCLREDRRRRKMRMSKLKSKSKAPKKKRYIAEIFNVEDEEEKLEQEENLMEEEEEDERPEIETEMKFWPFGEDVSVTVEKFRWLSRRLEELRSNGTTGGGSQSMRSEGGKSNSVSEDSSLSSPEEEEEDKLEMVCPVCRVFKAATVTAANAHIDSCLAQAMREERWQIRKKLGSNLKHKPQKKRSLTEILTVAPLIDAVSCDAPVEATVDEEKDNIERVAVKSKKNSKKKTKKNAKKKKIMVKKKSKVRKRVCVVPLLSTKSKMVKMKKPKKKKRKNKKNLFAATTKEDACKSKVQRSANRSRKLQGVEVDADKTVEINGIIDASFTHEKKLDLKILSEEKKEQVKSCDSVEKLQKTVSPIRGILKNHKQISGNTSSHCNVQEGTEEEESHCEMQVPTSDKHVRFTGKDYTLGPKDRNSFHETASNLASDSSESLVANEHCSRSEAEAIGNSEAKRNDGNNNAINRDKGKEVCPIVESKQFCNALGQVAAQNFLQPCINQEKPKHLSEKGQSSSNVAFRDKSDRGNTTPLHCSPRSLPALQAGQVSSVNKQVPESESFISTRKLMDRMENRTIQSATTNLNSNSNANTRTFLGPSSSYSTPFNKGNEKPEFQLHNYGDNGNDGKAFGCRSSFSIFNADMTDNSYQFHGQGKGNAKENLVDQNFIGLPLNSHGELINFSSNGNSISGKLVMNQQPDTSCTLKGYFSAPMKEISHQNCQQHSSIGARNVVQKTVQDRFNPFPHYPARLGVTELHGSGRTNMFQQNSDSRSSSYFAQQLDSGLNLARSYPVDRDKTPINYMGDGMIYPKESSDPLPPSSGASRQPTMRLMGKDVLIGGSNKEIQTFVRGSDVWTGEESRRRHYPEHATTDNSLLGRCSKQDWASGCCSHSQTPPENVLIQSDPSLQSTFLMTSSGSGFFQSNHVSQQGNPGLNKNIACSSLQWQSMSVAKPQSHISFKSQVTPLPHPDLNEWNKHHHHAASSASEFPFMRQGAEEQAKTSPFHRPSVTFATFPPWILGSTERHPGTSSSRSIPQDTRGNNFTTPSLNHSAEFRYLPNHCPPQIVAQPPYVPVTPLNKAPHSAANSGSINMPQVTDRVNLNGIMATTIDHNHHPYTNTRKRPASNFIDLTRPNKIPNIAVQGNSFGCSMIGSTGGSSSAGLLRNAGAVELGSQLNGAISSRQNQTQHLNPASHIGANSILRPSQNIDQNYTRTMNSSAIPNSATTDYDRDLELRRRLTKMHRL</sequence>